<evidence type="ECO:0000256" key="1">
    <source>
        <dbReference type="ARBA" id="ARBA00004141"/>
    </source>
</evidence>
<comment type="similarity">
    <text evidence="2 12">Belongs to the CDP-alcohol phosphatidyltransferase class-I family.</text>
</comment>
<dbReference type="GO" id="GO:0046474">
    <property type="term" value="P:glycerophospholipid biosynthetic process"/>
    <property type="evidence" value="ECO:0007669"/>
    <property type="project" value="TreeGrafter"/>
</dbReference>
<dbReference type="EC" id="2.7.8.5" evidence="11"/>
<dbReference type="NCBIfam" id="TIGR00560">
    <property type="entry name" value="pgsA"/>
    <property type="match status" value="1"/>
</dbReference>
<keyword evidence="3" id="KW-0444">Lipid biosynthesis</keyword>
<gene>
    <name evidence="14" type="primary">pgsA</name>
    <name evidence="14" type="ORF">HZB08_02985</name>
</gene>
<sequence>KVTLLRIALIPLCVAFLLSGFWGLSAVVFIFLSLSDLADGYIARKYHQVSELGKQLDPLADKILIMTVLIGLTSLGKAEAAPVMLICAREFIIASVRAGKVFAASTIAKWKTVSQIAAVIMLMLNLPFGGWVLWFAVLLSLISGGAYLWQSRSKLKKLS</sequence>
<evidence type="ECO:0000313" key="15">
    <source>
        <dbReference type="Proteomes" id="UP000808761"/>
    </source>
</evidence>
<evidence type="ECO:0000256" key="4">
    <source>
        <dbReference type="ARBA" id="ARBA00022679"/>
    </source>
</evidence>
<evidence type="ECO:0000256" key="7">
    <source>
        <dbReference type="ARBA" id="ARBA00023098"/>
    </source>
</evidence>
<dbReference type="PROSITE" id="PS00379">
    <property type="entry name" value="CDP_ALCOHOL_P_TRANSF"/>
    <property type="match status" value="1"/>
</dbReference>
<dbReference type="Proteomes" id="UP000808761">
    <property type="component" value="Unassembled WGS sequence"/>
</dbReference>
<dbReference type="PIRSF" id="PIRSF000847">
    <property type="entry name" value="Phos_ph_gly_syn"/>
    <property type="match status" value="1"/>
</dbReference>
<evidence type="ECO:0000256" key="3">
    <source>
        <dbReference type="ARBA" id="ARBA00022516"/>
    </source>
</evidence>
<evidence type="ECO:0000256" key="11">
    <source>
        <dbReference type="NCBIfam" id="TIGR00560"/>
    </source>
</evidence>
<dbReference type="InterPro" id="IPR004570">
    <property type="entry name" value="Phosphatidylglycerol_P_synth"/>
</dbReference>
<protein>
    <recommendedName>
        <fullName evidence="11">CDP-diacylglycerol--glycerol-3-phosphate 3-phosphatidyltransferase</fullName>
        <ecNumber evidence="11">2.7.8.5</ecNumber>
    </recommendedName>
</protein>
<feature type="transmembrane region" description="Helical" evidence="13">
    <location>
        <begin position="131"/>
        <end position="149"/>
    </location>
</feature>
<organism evidence="14 15">
    <name type="scientific">Candidatus Saganbacteria bacterium</name>
    <dbReference type="NCBI Taxonomy" id="2575572"/>
    <lineage>
        <taxon>Bacteria</taxon>
        <taxon>Bacillati</taxon>
        <taxon>Saganbacteria</taxon>
    </lineage>
</organism>
<dbReference type="EMBL" id="JACRKR010000146">
    <property type="protein sequence ID" value="MBI5078966.1"/>
    <property type="molecule type" value="Genomic_DNA"/>
</dbReference>
<dbReference type="Gene3D" id="1.20.120.1760">
    <property type="match status" value="1"/>
</dbReference>
<feature type="non-terminal residue" evidence="14">
    <location>
        <position position="1"/>
    </location>
</feature>
<dbReference type="PANTHER" id="PTHR14269:SF62">
    <property type="entry name" value="CDP-DIACYLGLYCEROL--GLYCEROL-3-PHOSPHATE 3-PHOSPHATIDYLTRANSFERASE 1, CHLOROPLASTIC"/>
    <property type="match status" value="1"/>
</dbReference>
<evidence type="ECO:0000256" key="8">
    <source>
        <dbReference type="ARBA" id="ARBA00023136"/>
    </source>
</evidence>
<feature type="transmembrane region" description="Helical" evidence="13">
    <location>
        <begin position="7"/>
        <end position="32"/>
    </location>
</feature>
<keyword evidence="5 13" id="KW-0812">Transmembrane</keyword>
<proteinExistence type="inferred from homology"/>
<evidence type="ECO:0000256" key="9">
    <source>
        <dbReference type="ARBA" id="ARBA00023209"/>
    </source>
</evidence>
<evidence type="ECO:0000256" key="2">
    <source>
        <dbReference type="ARBA" id="ARBA00010441"/>
    </source>
</evidence>
<evidence type="ECO:0000313" key="14">
    <source>
        <dbReference type="EMBL" id="MBI5078966.1"/>
    </source>
</evidence>
<dbReference type="GO" id="GO:0016020">
    <property type="term" value="C:membrane"/>
    <property type="evidence" value="ECO:0007669"/>
    <property type="project" value="UniProtKB-SubCell"/>
</dbReference>
<evidence type="ECO:0000256" key="6">
    <source>
        <dbReference type="ARBA" id="ARBA00022989"/>
    </source>
</evidence>
<dbReference type="Pfam" id="PF01066">
    <property type="entry name" value="CDP-OH_P_transf"/>
    <property type="match status" value="1"/>
</dbReference>
<keyword evidence="7" id="KW-0443">Lipid metabolism</keyword>
<keyword evidence="6 13" id="KW-1133">Transmembrane helix</keyword>
<evidence type="ECO:0000256" key="13">
    <source>
        <dbReference type="SAM" id="Phobius"/>
    </source>
</evidence>
<comment type="caution">
    <text evidence="14">The sequence shown here is derived from an EMBL/GenBank/DDBJ whole genome shotgun (WGS) entry which is preliminary data.</text>
</comment>
<accession>A0A9D6UMF3</accession>
<dbReference type="PANTHER" id="PTHR14269">
    <property type="entry name" value="CDP-DIACYLGLYCEROL--GLYCEROL-3-PHOSPHATE 3-PHOSPHATIDYLTRANSFERASE-RELATED"/>
    <property type="match status" value="1"/>
</dbReference>
<keyword evidence="4 12" id="KW-0808">Transferase</keyword>
<dbReference type="InterPro" id="IPR050324">
    <property type="entry name" value="CDP-alcohol_PTase-I"/>
</dbReference>
<dbReference type="AlphaFoldDB" id="A0A9D6UMF3"/>
<comment type="subcellular location">
    <subcellularLocation>
        <location evidence="1">Membrane</location>
        <topology evidence="1">Multi-pass membrane protein</topology>
    </subcellularLocation>
</comment>
<evidence type="ECO:0000256" key="12">
    <source>
        <dbReference type="RuleBase" id="RU003750"/>
    </source>
</evidence>
<dbReference type="GO" id="GO:0008444">
    <property type="term" value="F:CDP-diacylglycerol-glycerol-3-phosphate 3-phosphatidyltransferase activity"/>
    <property type="evidence" value="ECO:0007669"/>
    <property type="project" value="UniProtKB-UniRule"/>
</dbReference>
<evidence type="ECO:0000256" key="10">
    <source>
        <dbReference type="ARBA" id="ARBA00023264"/>
    </source>
</evidence>
<dbReference type="InterPro" id="IPR043130">
    <property type="entry name" value="CDP-OH_PTrfase_TM_dom"/>
</dbReference>
<keyword evidence="9" id="KW-0594">Phospholipid biosynthesis</keyword>
<keyword evidence="10" id="KW-1208">Phospholipid metabolism</keyword>
<keyword evidence="8 13" id="KW-0472">Membrane</keyword>
<name>A0A9D6UMF3_UNCSA</name>
<reference evidence="14" key="1">
    <citation type="submission" date="2020-07" db="EMBL/GenBank/DDBJ databases">
        <title>Huge and variable diversity of episymbiotic CPR bacteria and DPANN archaea in groundwater ecosystems.</title>
        <authorList>
            <person name="He C.Y."/>
            <person name="Keren R."/>
            <person name="Whittaker M."/>
            <person name="Farag I.F."/>
            <person name="Doudna J."/>
            <person name="Cate J.H.D."/>
            <person name="Banfield J.F."/>
        </authorList>
    </citation>
    <scope>NUCLEOTIDE SEQUENCE</scope>
    <source>
        <strain evidence="14">NC_groundwater_1860_Pr3_B-0.1um_51_7</strain>
    </source>
</reference>
<dbReference type="InterPro" id="IPR048254">
    <property type="entry name" value="CDP_ALCOHOL_P_TRANSF_CS"/>
</dbReference>
<dbReference type="InterPro" id="IPR000462">
    <property type="entry name" value="CDP-OH_P_trans"/>
</dbReference>
<evidence type="ECO:0000256" key="5">
    <source>
        <dbReference type="ARBA" id="ARBA00022692"/>
    </source>
</evidence>